<organism evidence="2 3">
    <name type="scientific">Chitinophaga dinghuensis</name>
    <dbReference type="NCBI Taxonomy" id="1539050"/>
    <lineage>
        <taxon>Bacteria</taxon>
        <taxon>Pseudomonadati</taxon>
        <taxon>Bacteroidota</taxon>
        <taxon>Chitinophagia</taxon>
        <taxon>Chitinophagales</taxon>
        <taxon>Chitinophagaceae</taxon>
        <taxon>Chitinophaga</taxon>
    </lineage>
</organism>
<evidence type="ECO:0000313" key="2">
    <source>
        <dbReference type="EMBL" id="RAJ87606.1"/>
    </source>
</evidence>
<dbReference type="Gene3D" id="2.60.40.740">
    <property type="match status" value="1"/>
</dbReference>
<dbReference type="Gene3D" id="2.60.40.10">
    <property type="entry name" value="Immunoglobulins"/>
    <property type="match status" value="1"/>
</dbReference>
<dbReference type="InterPro" id="IPR013783">
    <property type="entry name" value="Ig-like_fold"/>
</dbReference>
<evidence type="ECO:0000313" key="3">
    <source>
        <dbReference type="Proteomes" id="UP000249819"/>
    </source>
</evidence>
<dbReference type="Pfam" id="PF13573">
    <property type="entry name" value="SprB"/>
    <property type="match status" value="4"/>
</dbReference>
<dbReference type="OrthoDB" id="9760282at2"/>
<keyword evidence="1" id="KW-0732">Signal</keyword>
<name>A0A327WDX7_9BACT</name>
<protein>
    <submittedName>
        <fullName evidence="2">SprB-like repeat protein</fullName>
    </submittedName>
</protein>
<reference evidence="2 3" key="1">
    <citation type="submission" date="2018-06" db="EMBL/GenBank/DDBJ databases">
        <title>Genomic Encyclopedia of Archaeal and Bacterial Type Strains, Phase II (KMG-II): from individual species to whole genera.</title>
        <authorList>
            <person name="Goeker M."/>
        </authorList>
    </citation>
    <scope>NUCLEOTIDE SEQUENCE [LARGE SCALE GENOMIC DNA]</scope>
    <source>
        <strain evidence="2 3">DSM 29821</strain>
    </source>
</reference>
<dbReference type="Proteomes" id="UP000249819">
    <property type="component" value="Unassembled WGS sequence"/>
</dbReference>
<dbReference type="RefSeq" id="WP_111590286.1">
    <property type="nucleotide sequence ID" value="NZ_QLMA01000001.1"/>
</dbReference>
<evidence type="ECO:0000256" key="1">
    <source>
        <dbReference type="SAM" id="SignalP"/>
    </source>
</evidence>
<keyword evidence="3" id="KW-1185">Reference proteome</keyword>
<dbReference type="EMBL" id="QLMA01000001">
    <property type="protein sequence ID" value="RAJ87606.1"/>
    <property type="molecule type" value="Genomic_DNA"/>
</dbReference>
<feature type="chain" id="PRO_5016375439" evidence="1">
    <location>
        <begin position="21"/>
        <end position="1618"/>
    </location>
</feature>
<dbReference type="InterPro" id="IPR025667">
    <property type="entry name" value="SprB_repeat"/>
</dbReference>
<gene>
    <name evidence="2" type="ORF">CLV59_101367</name>
</gene>
<proteinExistence type="predicted"/>
<dbReference type="Gene3D" id="2.40.10.10">
    <property type="entry name" value="Trypsin-like serine proteases"/>
    <property type="match status" value="2"/>
</dbReference>
<dbReference type="InterPro" id="IPR043504">
    <property type="entry name" value="Peptidase_S1_PA_chymotrypsin"/>
</dbReference>
<feature type="signal peptide" evidence="1">
    <location>
        <begin position="1"/>
        <end position="20"/>
    </location>
</feature>
<sequence length="1618" mass="176209">MKRVLLFLLLLAPVMLPAQTTMDAGYQVDWRFNFHHGGNWPCGNYVRYHLTLTNGSVRQMINYEQGWIKCNTGFNINEGNTIYLNTWEIPSNIRFTYDITTQRINSGSCNTCKGTGYWTPSYDTYLHTFSDLCNVNVYRSWTDGPENGNYSFKVTPFINKLLTTNTENNILPELGNVILTAPAGLPRAMYNWEYNVNGGAFQPLPAGISTATEYQRTFTATQLFGATQAAAYCASAARIGFRIRLCNNIYNNGILYLTCRLSAPQPLSFTQNEILCAGGKGTLKVHFSRALRNDLQEQLTIRLADPVTKITKVEMTNITLDANNDYTWPVPINEDNYEVNFTGTYVPFGGFAAIATYTGDPAYFKQITVQAPPPVVFNVVKSNDERCYQSKDGVFTVSASGGKQGFVLKLKKPTDADYVSYPMPGNAITISGLAKGSYLVQVVDKNDCQGKNNRNETIETVIVDGPSTPLDAISATMNDPLAFGSSDGSITVYLKGGTPFPGPALYQVTWKRSDGTIISNATNSPGSSNDYITNISNLPQGTYTLIVTDNNFSAVTTGNPAGCTYTANYTLTQPPKLLVTAFIRDSVLCNGDKNATLSLTAQGGKPKVTGQPYKYEWFVITGGITTSIGTSLDLDAVGAGDYQVTITDANGITATSNVVHLIDPPVLKAQLSTRNVSCFSGSDATISSTVTGGTGTYRYKWNTNATTPGLTAVPEGDYDVLITDVHGCNVHEYTSITQPSRELRIEEQQTIYPLQFGSADGNIRVVVNGATPKKDGSYQITWTKSDGTVISQHTDNTVANGYQTYVDNLPAGKYMLTVTDSLYDPTAIASDRQTCYLQREFELIEPPLLTIHIDSIHYVSCKSDADAILKAIADGGIPLDSTPKYRYDWYRVDNGTRVALNDRRETITGLPAGTYQVRVTDFNNIQKYSQSFVVVEPDSLLAPLSTRDISCYGGNDGFVKTTVTGGTLPYTISWSNGSSDIALNDMPAGTYNLTVVDAHGCMVSHDTALHQPATPLAIEAEEWKNPLAFTYTDGYIKVTFKGGTKKADNGYDVEWKNQLGQTLTTVTNTVTPNGYESLLSQVGDGKYTVTVKDAQFSRSTNGSVTGCFVTETYTLKEPPLLEAEIERTRIVTCYKRTDGQLTAHAKGGIPATNGLPYTYDWYRVENGVETQLPGRDSILKGLGAGFYLVKVTDENSITRSSPVFELVQPDTLSVTLTSTPVSCESGQDGTATSTVTGGTSPFTYEWTTGDNTPNISNVTEGTFFVFVKDVNGCVAQNTVEIYIPGGIKTDEVVTQPLCNNYCDGAITLNMSGGVPPYRYEWNDGITTKDRTGLCAGNYTVTITDHNNCKRIQHFVLNNPAPLKVDLGTERTLCNGQTFTINAAIADPRATYSWTGSNGFTSNIPEITFSQQGDYQLVVTDGNGCSGTGTLRVKQTRADIAAEFVASTQVFRGEYVSFINISNPRPESNEWIIPTGSNIKILQNTPLLAELQFADTGTYVIQLKSKVGACEALFSKSIKVLDDQRIPTPGGANAPFIKTFEISPNPNTGQFAARITLDKASGIRLRLVNIMSNQLVSDRQASGAADYNLTYSLSIPAGTYVMVLETPLGNMIRKIIINN</sequence>
<comment type="caution">
    <text evidence="2">The sequence shown here is derived from an EMBL/GenBank/DDBJ whole genome shotgun (WGS) entry which is preliminary data.</text>
</comment>
<accession>A0A327WDX7</accession>